<dbReference type="RefSeq" id="WP_129893337.1">
    <property type="nucleotide sequence ID" value="NZ_CP035758.1"/>
</dbReference>
<dbReference type="AlphaFoldDB" id="A0A4P6K251"/>
<dbReference type="EMBL" id="CP035758">
    <property type="protein sequence ID" value="QBD82268.1"/>
    <property type="molecule type" value="Genomic_DNA"/>
</dbReference>
<reference evidence="1 2" key="1">
    <citation type="submission" date="2019-01" db="EMBL/GenBank/DDBJ databases">
        <title>Ktedonosporobacter rubrisoli SCAWS-G2.</title>
        <authorList>
            <person name="Huang Y."/>
            <person name="Yan B."/>
        </authorList>
    </citation>
    <scope>NUCLEOTIDE SEQUENCE [LARGE SCALE GENOMIC DNA]</scope>
    <source>
        <strain evidence="1 2">SCAWS-G2</strain>
    </source>
</reference>
<name>A0A4P6K251_KTERU</name>
<gene>
    <name evidence="1" type="ORF">EPA93_42340</name>
</gene>
<accession>A0A4P6K251</accession>
<evidence type="ECO:0000313" key="2">
    <source>
        <dbReference type="Proteomes" id="UP000290365"/>
    </source>
</evidence>
<proteinExistence type="predicted"/>
<dbReference type="InterPro" id="IPR011335">
    <property type="entry name" value="Restrct_endonuc-II-like"/>
</dbReference>
<dbReference type="KEGG" id="kbs:EPA93_42340"/>
<keyword evidence="2" id="KW-1185">Reference proteome</keyword>
<sequence>MKTTAQDIAREQAAQQDDFEIMLRRQGWQLIRHKPVHTDPKVIRIYQQDLSNGAQSHEATFYEAFGDSTFRKLLRHIFFHKRCGHEELSRICGSETKLNKYLSFMTKHGLILQEDDGWLKSPRYKDIDNIGPTLEWYVAEWFRTWLQVPARHSVAIKDVADGGDLDVVAFVDSIRVMVECKSGSPNQISETDIKLFLRRAADFNPEIAVLLIDTESRIDQQIEMLNRFRSGSDPLTPQDNRHSLYWGARHIYAINTRMSIADSLSAVLRLYYSKIRHLAFWRIS</sequence>
<dbReference type="SUPFAM" id="SSF52980">
    <property type="entry name" value="Restriction endonuclease-like"/>
    <property type="match status" value="1"/>
</dbReference>
<organism evidence="1 2">
    <name type="scientific">Ktedonosporobacter rubrisoli</name>
    <dbReference type="NCBI Taxonomy" id="2509675"/>
    <lineage>
        <taxon>Bacteria</taxon>
        <taxon>Bacillati</taxon>
        <taxon>Chloroflexota</taxon>
        <taxon>Ktedonobacteria</taxon>
        <taxon>Ktedonobacterales</taxon>
        <taxon>Ktedonosporobacteraceae</taxon>
        <taxon>Ktedonosporobacter</taxon>
    </lineage>
</organism>
<evidence type="ECO:0000313" key="1">
    <source>
        <dbReference type="EMBL" id="QBD82268.1"/>
    </source>
</evidence>
<dbReference type="OrthoDB" id="150846at2"/>
<dbReference type="Proteomes" id="UP000290365">
    <property type="component" value="Chromosome"/>
</dbReference>
<protein>
    <submittedName>
        <fullName evidence="1">Uncharacterized protein</fullName>
    </submittedName>
</protein>